<dbReference type="Proteomes" id="UP001164746">
    <property type="component" value="Chromosome 1"/>
</dbReference>
<keyword evidence="13" id="KW-1185">Reference proteome</keyword>
<evidence type="ECO:0000313" key="13">
    <source>
        <dbReference type="Proteomes" id="UP001164746"/>
    </source>
</evidence>
<dbReference type="InterPro" id="IPR015943">
    <property type="entry name" value="WD40/YVTN_repeat-like_dom_sf"/>
</dbReference>
<dbReference type="SUPFAM" id="SSF50978">
    <property type="entry name" value="WD40 repeat-like"/>
    <property type="match status" value="2"/>
</dbReference>
<evidence type="ECO:0000256" key="2">
    <source>
        <dbReference type="ARBA" id="ARBA00004496"/>
    </source>
</evidence>
<evidence type="ECO:0000256" key="11">
    <source>
        <dbReference type="PROSITE-ProRule" id="PRU00221"/>
    </source>
</evidence>
<dbReference type="Gene3D" id="2.130.10.10">
    <property type="entry name" value="YVTN repeat-like/Quinoprotein amine dehydrogenase"/>
    <property type="match status" value="4"/>
</dbReference>
<organism evidence="12 13">
    <name type="scientific">Mya arenaria</name>
    <name type="common">Soft-shell clam</name>
    <dbReference type="NCBI Taxonomy" id="6604"/>
    <lineage>
        <taxon>Eukaryota</taxon>
        <taxon>Metazoa</taxon>
        <taxon>Spiralia</taxon>
        <taxon>Lophotrochozoa</taxon>
        <taxon>Mollusca</taxon>
        <taxon>Bivalvia</taxon>
        <taxon>Autobranchia</taxon>
        <taxon>Heteroconchia</taxon>
        <taxon>Euheterodonta</taxon>
        <taxon>Imparidentia</taxon>
        <taxon>Neoheterodontei</taxon>
        <taxon>Myida</taxon>
        <taxon>Myoidea</taxon>
        <taxon>Myidae</taxon>
        <taxon>Mya</taxon>
    </lineage>
</organism>
<dbReference type="InterPro" id="IPR036322">
    <property type="entry name" value="WD40_repeat_dom_sf"/>
</dbReference>
<name>A0ABY7D8B6_MYAAR</name>
<evidence type="ECO:0000256" key="8">
    <source>
        <dbReference type="ARBA" id="ARBA00022694"/>
    </source>
</evidence>
<comment type="similarity">
    <text evidence="4">Belongs to the WD repeat ELP2 family.</text>
</comment>
<dbReference type="Pfam" id="PF00400">
    <property type="entry name" value="WD40"/>
    <property type="match status" value="4"/>
</dbReference>
<dbReference type="PANTHER" id="PTHR44111">
    <property type="entry name" value="ELONGATOR COMPLEX PROTEIN 2"/>
    <property type="match status" value="1"/>
</dbReference>
<dbReference type="PROSITE" id="PS50082">
    <property type="entry name" value="WD_REPEATS_2"/>
    <property type="match status" value="2"/>
</dbReference>
<evidence type="ECO:0000256" key="9">
    <source>
        <dbReference type="ARBA" id="ARBA00022737"/>
    </source>
</evidence>
<evidence type="ECO:0000256" key="1">
    <source>
        <dbReference type="ARBA" id="ARBA00004123"/>
    </source>
</evidence>
<evidence type="ECO:0000256" key="10">
    <source>
        <dbReference type="ARBA" id="ARBA00023242"/>
    </source>
</evidence>
<evidence type="ECO:0000256" key="6">
    <source>
        <dbReference type="ARBA" id="ARBA00022490"/>
    </source>
</evidence>
<dbReference type="EMBL" id="CP111012">
    <property type="protein sequence ID" value="WAQ93914.1"/>
    <property type="molecule type" value="Genomic_DNA"/>
</dbReference>
<protein>
    <recommendedName>
        <fullName evidence="5">Elongator complex protein 2</fullName>
    </recommendedName>
</protein>
<keyword evidence="7 11" id="KW-0853">WD repeat</keyword>
<keyword evidence="8" id="KW-0819">tRNA processing</keyword>
<comment type="pathway">
    <text evidence="3">tRNA modification; 5-methoxycarbonylmethyl-2-thiouridine-tRNA biosynthesis.</text>
</comment>
<evidence type="ECO:0000256" key="3">
    <source>
        <dbReference type="ARBA" id="ARBA00005043"/>
    </source>
</evidence>
<sequence>MAAPMKTCYVSCGCNKSSHCADWGQNNILCYGSSNAVVICQPETKDGKCAQIRHTLAVHSGSAETEMISGGVDKTVIVWQAQDDSYTMKQKLTGHNGPITTLDAAYILPENEESNQGEQLCTVIVSASVDSSVKIWRRIKDGDFAETQALNYGSGFALDVSLIKLPNTNRLMLACGCDDMKIHVYIEQDTPNGLQFTPVITLPGHEDWVRALDFTLHDNGDLLLASAAQDFLVRVWRFSERECSTAPIQQISILDLPLDKDFQMRETTLTFDYKDGQNHQEMCLLSVSMDKTMILWRPDAESGVWMEQVRVGEVGGNTLGLYGGMFGPDGDSILAHGYQGAFHHWTSNQELSNWGHMVTVSGHFDSVEDIEWDKRGGNFLLSCSLDETVRLHAPWVNKDREVIWYEIARPQIHGYALQCIAMVNRYQYASGADEKVVRIFDGTDNFIENFCNLCNIDLKVEHESEDAKNRPVGASVPALGLSNKAIFSEGPLQVKSIYYRILSGRRYKSSMGMDMRYSHWPASKAEFASVILWDTVTWQQLLILEGHSLTVTQMAFSHSGEYLLTVSRDRTWYLYRRRGADNPKEVWNCPKADDMEPKMAGRLDVADSATAVDTAPTVLSNGSYLVSVGLDNGQVLLYSWLPGPTTSAWKQLVVLDNNISHHLTVKRLRFRPCLGLAGIHGNDLEGSNVKERDFWLQLASCGMDRAVKIYNINLEKLT</sequence>
<dbReference type="InterPro" id="IPR001680">
    <property type="entry name" value="WD40_rpt"/>
</dbReference>
<keyword evidence="6" id="KW-0963">Cytoplasm</keyword>
<keyword evidence="9" id="KW-0677">Repeat</keyword>
<dbReference type="SMART" id="SM00320">
    <property type="entry name" value="WD40"/>
    <property type="match status" value="8"/>
</dbReference>
<reference evidence="12" key="1">
    <citation type="submission" date="2022-11" db="EMBL/GenBank/DDBJ databases">
        <title>Centuries of genome instability and evolution in soft-shell clam transmissible cancer (bioRxiv).</title>
        <authorList>
            <person name="Hart S.F.M."/>
            <person name="Yonemitsu M.A."/>
            <person name="Giersch R.M."/>
            <person name="Beal B.F."/>
            <person name="Arriagada G."/>
            <person name="Davis B.W."/>
            <person name="Ostrander E.A."/>
            <person name="Goff S.P."/>
            <person name="Metzger M.J."/>
        </authorList>
    </citation>
    <scope>NUCLEOTIDE SEQUENCE</scope>
    <source>
        <strain evidence="12">MELC-2E11</strain>
        <tissue evidence="12">Siphon/mantle</tissue>
    </source>
</reference>
<gene>
    <name evidence="12" type="ORF">MAR_006385</name>
</gene>
<evidence type="ECO:0000256" key="5">
    <source>
        <dbReference type="ARBA" id="ARBA00020267"/>
    </source>
</evidence>
<dbReference type="PANTHER" id="PTHR44111:SF1">
    <property type="entry name" value="ELONGATOR COMPLEX PROTEIN 2"/>
    <property type="match status" value="1"/>
</dbReference>
<comment type="subcellular location">
    <subcellularLocation>
        <location evidence="2">Cytoplasm</location>
    </subcellularLocation>
    <subcellularLocation>
        <location evidence="1">Nucleus</location>
    </subcellularLocation>
</comment>
<dbReference type="InterPro" id="IPR037289">
    <property type="entry name" value="Elp2"/>
</dbReference>
<evidence type="ECO:0000313" key="12">
    <source>
        <dbReference type="EMBL" id="WAQ93914.1"/>
    </source>
</evidence>
<evidence type="ECO:0000256" key="4">
    <source>
        <dbReference type="ARBA" id="ARBA00005881"/>
    </source>
</evidence>
<evidence type="ECO:0000256" key="7">
    <source>
        <dbReference type="ARBA" id="ARBA00022574"/>
    </source>
</evidence>
<proteinExistence type="inferred from homology"/>
<feature type="repeat" description="WD" evidence="11">
    <location>
        <begin position="202"/>
        <end position="246"/>
    </location>
</feature>
<keyword evidence="10" id="KW-0539">Nucleus</keyword>
<feature type="repeat" description="WD" evidence="11">
    <location>
        <begin position="544"/>
        <end position="575"/>
    </location>
</feature>
<accession>A0ABY7D8B6</accession>